<gene>
    <name evidence="3" type="ORF">FN846DRAFT_937090</name>
</gene>
<evidence type="ECO:0000256" key="2">
    <source>
        <dbReference type="SAM" id="Phobius"/>
    </source>
</evidence>
<dbReference type="PANTHER" id="PTHR39400">
    <property type="entry name" value="YALI0E29227P"/>
    <property type="match status" value="1"/>
</dbReference>
<feature type="compositionally biased region" description="Acidic residues" evidence="1">
    <location>
        <begin position="63"/>
        <end position="78"/>
    </location>
</feature>
<dbReference type="InParanoid" id="A0A5J5F486"/>
<evidence type="ECO:0000256" key="1">
    <source>
        <dbReference type="SAM" id="MobiDB-lite"/>
    </source>
</evidence>
<dbReference type="PANTHER" id="PTHR39400:SF1">
    <property type="entry name" value="PIG-P DOMAIN-CONTAINING PROTEIN"/>
    <property type="match status" value="1"/>
</dbReference>
<reference evidence="3 4" key="1">
    <citation type="submission" date="2019-09" db="EMBL/GenBank/DDBJ databases">
        <title>Draft genome of the ectomycorrhizal ascomycete Sphaerosporella brunnea.</title>
        <authorList>
            <consortium name="DOE Joint Genome Institute"/>
            <person name="Benucci G.M."/>
            <person name="Marozzi G."/>
            <person name="Antonielli L."/>
            <person name="Sanchez S."/>
            <person name="Marco P."/>
            <person name="Wang X."/>
            <person name="Falini L.B."/>
            <person name="Barry K."/>
            <person name="Haridas S."/>
            <person name="Lipzen A."/>
            <person name="Labutti K."/>
            <person name="Grigoriev I.V."/>
            <person name="Murat C."/>
            <person name="Martin F."/>
            <person name="Albertini E."/>
            <person name="Donnini D."/>
            <person name="Bonito G."/>
        </authorList>
    </citation>
    <scope>NUCLEOTIDE SEQUENCE [LARGE SCALE GENOMIC DNA]</scope>
    <source>
        <strain evidence="3 4">Sb_GMNB300</strain>
    </source>
</reference>
<feature type="transmembrane region" description="Helical" evidence="2">
    <location>
        <begin position="146"/>
        <end position="170"/>
    </location>
</feature>
<comment type="caution">
    <text evidence="3">The sequence shown here is derived from an EMBL/GenBank/DDBJ whole genome shotgun (WGS) entry which is preliminary data.</text>
</comment>
<feature type="compositionally biased region" description="Low complexity" evidence="1">
    <location>
        <begin position="50"/>
        <end position="62"/>
    </location>
</feature>
<dbReference type="EMBL" id="VXIS01000040">
    <property type="protein sequence ID" value="KAA8911037.1"/>
    <property type="molecule type" value="Genomic_DNA"/>
</dbReference>
<proteinExistence type="predicted"/>
<keyword evidence="4" id="KW-1185">Reference proteome</keyword>
<feature type="transmembrane region" description="Helical" evidence="2">
    <location>
        <begin position="208"/>
        <end position="231"/>
    </location>
</feature>
<protein>
    <submittedName>
        <fullName evidence="3">Uncharacterized protein</fullName>
    </submittedName>
</protein>
<dbReference type="AlphaFoldDB" id="A0A5J5F486"/>
<dbReference type="Pfam" id="PF15159">
    <property type="entry name" value="PIG-Y"/>
    <property type="match status" value="1"/>
</dbReference>
<feature type="region of interest" description="Disordered" evidence="1">
    <location>
        <begin position="1"/>
        <end position="92"/>
    </location>
</feature>
<organism evidence="3 4">
    <name type="scientific">Sphaerosporella brunnea</name>
    <dbReference type="NCBI Taxonomy" id="1250544"/>
    <lineage>
        <taxon>Eukaryota</taxon>
        <taxon>Fungi</taxon>
        <taxon>Dikarya</taxon>
        <taxon>Ascomycota</taxon>
        <taxon>Pezizomycotina</taxon>
        <taxon>Pezizomycetes</taxon>
        <taxon>Pezizales</taxon>
        <taxon>Pyronemataceae</taxon>
        <taxon>Sphaerosporella</taxon>
    </lineage>
</organism>
<dbReference type="InterPro" id="IPR029164">
    <property type="entry name" value="PIG-Y"/>
</dbReference>
<feature type="region of interest" description="Disordered" evidence="1">
    <location>
        <begin position="104"/>
        <end position="131"/>
    </location>
</feature>
<feature type="compositionally biased region" description="Polar residues" evidence="1">
    <location>
        <begin position="18"/>
        <end position="35"/>
    </location>
</feature>
<evidence type="ECO:0000313" key="4">
    <source>
        <dbReference type="Proteomes" id="UP000326924"/>
    </source>
</evidence>
<keyword evidence="2" id="KW-1133">Transmembrane helix</keyword>
<feature type="compositionally biased region" description="Acidic residues" evidence="1">
    <location>
        <begin position="112"/>
        <end position="131"/>
    </location>
</feature>
<dbReference type="OrthoDB" id="2157498at2759"/>
<sequence>MSPPNGIQSARAPGTHTAPPTSSNGLPATTTNGNVNGARPRRRTFTLGPSASSSSSGSSASSSEEDDDDDDDDDDEEASVVAAPPPPMLRKRHRGYSLRSSLLLRRPRHDAEEEEEEEEDEEEEEEEDEGVEVVMVPVGDPAETMFWGWVVLLSTWVVFVVGMGSVLGVWEWAWAWGSDVSVSASKKRWPRSIAGEKQFPGEFPIPGYYPAICILTCIMAWVWVVVAWVGMKYFKHAKIQS</sequence>
<keyword evidence="2" id="KW-0472">Membrane</keyword>
<dbReference type="Proteomes" id="UP000326924">
    <property type="component" value="Unassembled WGS sequence"/>
</dbReference>
<name>A0A5J5F486_9PEZI</name>
<accession>A0A5J5F486</accession>
<evidence type="ECO:0000313" key="3">
    <source>
        <dbReference type="EMBL" id="KAA8911037.1"/>
    </source>
</evidence>
<keyword evidence="2" id="KW-0812">Transmembrane</keyword>